<reference evidence="1" key="1">
    <citation type="submission" date="2022-03" db="EMBL/GenBank/DDBJ databases">
        <title>Complete genome sequence of Caldinitratiruptor microaerophilus.</title>
        <authorList>
            <person name="Mukaiyama R."/>
            <person name="Nishiyama T."/>
            <person name="Ueda K."/>
        </authorList>
    </citation>
    <scope>NUCLEOTIDE SEQUENCE</scope>
    <source>
        <strain evidence="1">JCM 16183</strain>
    </source>
</reference>
<accession>A0AA35CM98</accession>
<keyword evidence="2" id="KW-1185">Reference proteome</keyword>
<dbReference type="RefSeq" id="WP_264842563.1">
    <property type="nucleotide sequence ID" value="NZ_AP025628.1"/>
</dbReference>
<protein>
    <submittedName>
        <fullName evidence="1">Uncharacterized protein</fullName>
    </submittedName>
</protein>
<name>A0AA35CM98_9FIRM</name>
<proteinExistence type="predicted"/>
<sequence length="57" mass="6062">MNAFTLAPQGEVEAIEVAIVVEDATGTAYFTDLMLQPGGIATLWQGHPSEIPWSSEA</sequence>
<evidence type="ECO:0000313" key="2">
    <source>
        <dbReference type="Proteomes" id="UP001163687"/>
    </source>
</evidence>
<evidence type="ECO:0000313" key="1">
    <source>
        <dbReference type="EMBL" id="BDG61934.1"/>
    </source>
</evidence>
<dbReference type="AlphaFoldDB" id="A0AA35CM98"/>
<gene>
    <name evidence="1" type="ORF">caldi_30240</name>
</gene>
<dbReference type="KEGG" id="cmic:caldi_30240"/>
<organism evidence="1 2">
    <name type="scientific">Caldinitratiruptor microaerophilus</name>
    <dbReference type="NCBI Taxonomy" id="671077"/>
    <lineage>
        <taxon>Bacteria</taxon>
        <taxon>Bacillati</taxon>
        <taxon>Bacillota</taxon>
        <taxon>Clostridia</taxon>
        <taxon>Eubacteriales</taxon>
        <taxon>Symbiobacteriaceae</taxon>
        <taxon>Caldinitratiruptor</taxon>
    </lineage>
</organism>
<dbReference type="Proteomes" id="UP001163687">
    <property type="component" value="Chromosome"/>
</dbReference>
<dbReference type="EMBL" id="AP025628">
    <property type="protein sequence ID" value="BDG61934.1"/>
    <property type="molecule type" value="Genomic_DNA"/>
</dbReference>